<keyword evidence="12" id="KW-1185">Reference proteome</keyword>
<evidence type="ECO:0000256" key="3">
    <source>
        <dbReference type="ARBA" id="ARBA00022525"/>
    </source>
</evidence>
<evidence type="ECO:0000313" key="10">
    <source>
        <dbReference type="EMBL" id="SIR34772.1"/>
    </source>
</evidence>
<keyword evidence="2" id="KW-0134">Cell wall</keyword>
<accession>A0A1N7A6Q3</accession>
<proteinExistence type="predicted"/>
<evidence type="ECO:0000313" key="12">
    <source>
        <dbReference type="Proteomes" id="UP000215545"/>
    </source>
</evidence>
<keyword evidence="5" id="KW-0572">Peptidoglycan-anchor</keyword>
<protein>
    <submittedName>
        <fullName evidence="9">Copper amine oxidase</fullName>
    </submittedName>
</protein>
<dbReference type="Proteomes" id="UP000186385">
    <property type="component" value="Unassembled WGS sequence"/>
</dbReference>
<keyword evidence="6" id="KW-0812">Transmembrane</keyword>
<dbReference type="EMBL" id="MWSK01000007">
    <property type="protein sequence ID" value="OXS75717.1"/>
    <property type="molecule type" value="Genomic_DNA"/>
</dbReference>
<feature type="transmembrane region" description="Helical" evidence="6">
    <location>
        <begin position="433"/>
        <end position="453"/>
    </location>
</feature>
<evidence type="ECO:0000256" key="2">
    <source>
        <dbReference type="ARBA" id="ARBA00022512"/>
    </source>
</evidence>
<dbReference type="Proteomes" id="UP000215545">
    <property type="component" value="Unassembled WGS sequence"/>
</dbReference>
<comment type="subcellular location">
    <subcellularLocation>
        <location evidence="1">Secreted</location>
        <location evidence="1">Cell wall</location>
        <topology evidence="1">Peptidoglycan-anchor</topology>
    </subcellularLocation>
</comment>
<reference evidence="10 11" key="1">
    <citation type="submission" date="2017-01" db="EMBL/GenBank/DDBJ databases">
        <authorList>
            <person name="Mah S.A."/>
            <person name="Swanson W.J."/>
            <person name="Moy G.W."/>
            <person name="Vacquier V.D."/>
        </authorList>
    </citation>
    <scope>NUCLEOTIDE SEQUENCE [LARGE SCALE GENOMIC DNA]</scope>
    <source>
        <strain evidence="10 11">NIO-1016</strain>
    </source>
</reference>
<evidence type="ECO:0000256" key="5">
    <source>
        <dbReference type="ARBA" id="ARBA00023088"/>
    </source>
</evidence>
<feature type="domain" description="Gram-positive cocci surface proteins LPxTG" evidence="8">
    <location>
        <begin position="419"/>
        <end position="457"/>
    </location>
</feature>
<name>A0A1N7A6Q3_9BACI</name>
<sequence>MKKRNLNKKLLIAPLAFSLVVPTAAFADSGEHMNHENKASAEASTSTATPAAELRITLDTALTEHAFLAIEAMRKGADGAEDFDQTAAALTANSDDIAAAVSSVYGEEAGAQFLEIWNSHIGYFVDYVKATGAGDEEAKNAALAELEEYKKEQAAFFATATEDRLPEAALVEGLTMHVDQLLGAFDAYVAGDFETAYTHEREAIHHMSMFSETLSIAIADQFPDKFENSNPDTPAVDLRAQLNYVFTEHAGLAAMAMQDGADGAESFEQAAAALTANADDLSAAVASVYGEEAGAQFSEIWNSHIGYFVDYVKATGAEDAEAQEAAKAELDEYIKEQAAFLDTATQGRVPAADLEEGLTAHVDQLLTAFDSYVAGDYETAYGSIREAYAHMTMPAAGLSAAIVDQFPDKFAGEAMPEEMPQTGLGGSESNMPYLWLLAGLMLAALTTVAALRFRKQS</sequence>
<feature type="signal peptide" evidence="7">
    <location>
        <begin position="1"/>
        <end position="27"/>
    </location>
</feature>
<reference evidence="12" key="2">
    <citation type="submission" date="2017-03" db="EMBL/GenBank/DDBJ databases">
        <title>Bacillus sp. V-88(T) DSM27956, whole genome shotgun sequencing project.</title>
        <authorList>
            <person name="Dastager S.G."/>
            <person name="Neurgaonkar P.S."/>
            <person name="Dharne M.S."/>
        </authorList>
    </citation>
    <scope>NUCLEOTIDE SEQUENCE [LARGE SCALE GENOMIC DNA]</scope>
    <source>
        <strain evidence="12">DSM 25145</strain>
    </source>
</reference>
<keyword evidence="3" id="KW-0964">Secreted</keyword>
<keyword evidence="6" id="KW-0472">Membrane</keyword>
<evidence type="ECO:0000313" key="9">
    <source>
        <dbReference type="EMBL" id="OXS75717.1"/>
    </source>
</evidence>
<evidence type="ECO:0000256" key="1">
    <source>
        <dbReference type="ARBA" id="ARBA00004168"/>
    </source>
</evidence>
<keyword evidence="6" id="KW-1133">Transmembrane helix</keyword>
<feature type="chain" id="PRO_5013111448" evidence="7">
    <location>
        <begin position="28"/>
        <end position="457"/>
    </location>
</feature>
<dbReference type="PROSITE" id="PS50847">
    <property type="entry name" value="GRAM_POS_ANCHORING"/>
    <property type="match status" value="1"/>
</dbReference>
<gene>
    <name evidence="9" type="ORF">B1B05_14365</name>
    <name evidence="10" type="ORF">SAMN05443094_10790</name>
</gene>
<organism evidence="10 11">
    <name type="scientific">Domibacillus enclensis</name>
    <dbReference type="NCBI Taxonomy" id="1017273"/>
    <lineage>
        <taxon>Bacteria</taxon>
        <taxon>Bacillati</taxon>
        <taxon>Bacillota</taxon>
        <taxon>Bacilli</taxon>
        <taxon>Bacillales</taxon>
        <taxon>Bacillaceae</taxon>
        <taxon>Domibacillus</taxon>
    </lineage>
</organism>
<dbReference type="RefSeq" id="WP_076496337.1">
    <property type="nucleotide sequence ID" value="NZ_FTLX01000007.1"/>
</dbReference>
<dbReference type="InterPro" id="IPR019931">
    <property type="entry name" value="LPXTG_anchor"/>
</dbReference>
<evidence type="ECO:0000256" key="7">
    <source>
        <dbReference type="SAM" id="SignalP"/>
    </source>
</evidence>
<evidence type="ECO:0000313" key="11">
    <source>
        <dbReference type="Proteomes" id="UP000186385"/>
    </source>
</evidence>
<dbReference type="EMBL" id="FTLX01000007">
    <property type="protein sequence ID" value="SIR34772.1"/>
    <property type="molecule type" value="Genomic_DNA"/>
</dbReference>
<keyword evidence="4 7" id="KW-0732">Signal</keyword>
<evidence type="ECO:0000256" key="6">
    <source>
        <dbReference type="SAM" id="Phobius"/>
    </source>
</evidence>
<dbReference type="AlphaFoldDB" id="A0A1N7A6Q3"/>
<evidence type="ECO:0000256" key="4">
    <source>
        <dbReference type="ARBA" id="ARBA00022729"/>
    </source>
</evidence>
<evidence type="ECO:0000259" key="8">
    <source>
        <dbReference type="PROSITE" id="PS50847"/>
    </source>
</evidence>
<dbReference type="STRING" id="1017273.SAMN05443094_10790"/>
<reference evidence="9" key="3">
    <citation type="submission" date="2017-03" db="EMBL/GenBank/DDBJ databases">
        <authorList>
            <person name="Dastager S.G."/>
            <person name="Neurgaonkar P.S."/>
            <person name="Dharne M.S."/>
        </authorList>
    </citation>
    <scope>NUCLEOTIDE SEQUENCE</scope>
    <source>
        <strain evidence="9">DSM 25145</strain>
    </source>
</reference>